<dbReference type="KEGG" id="slt:Slit_0035"/>
<dbReference type="InterPro" id="IPR029063">
    <property type="entry name" value="SAM-dependent_MTases_sf"/>
</dbReference>
<dbReference type="Gene3D" id="3.40.50.150">
    <property type="entry name" value="Vaccinia Virus protein VP39"/>
    <property type="match status" value="1"/>
</dbReference>
<dbReference type="Proteomes" id="UP000001625">
    <property type="component" value="Chromosome"/>
</dbReference>
<dbReference type="AlphaFoldDB" id="D5CTH1"/>
<dbReference type="eggNOG" id="COG2890">
    <property type="taxonomic scope" value="Bacteria"/>
</dbReference>
<evidence type="ECO:0000313" key="1">
    <source>
        <dbReference type="EMBL" id="ADE10277.1"/>
    </source>
</evidence>
<dbReference type="CDD" id="cd02440">
    <property type="entry name" value="AdoMet_MTases"/>
    <property type="match status" value="1"/>
</dbReference>
<gene>
    <name evidence="1" type="ordered locus">Slit_0035</name>
</gene>
<dbReference type="OrthoDB" id="9792690at2"/>
<dbReference type="RefSeq" id="WP_013028176.1">
    <property type="nucleotide sequence ID" value="NC_013959.1"/>
</dbReference>
<dbReference type="SUPFAM" id="SSF53335">
    <property type="entry name" value="S-adenosyl-L-methionine-dependent methyltransferases"/>
    <property type="match status" value="1"/>
</dbReference>
<dbReference type="HOGENOM" id="CLU_091323_0_0_4"/>
<proteinExistence type="predicted"/>
<keyword evidence="2" id="KW-1185">Reference proteome</keyword>
<name>D5CTH1_SIDLE</name>
<dbReference type="Pfam" id="PF07021">
    <property type="entry name" value="MetW"/>
    <property type="match status" value="1"/>
</dbReference>
<dbReference type="NCBIfam" id="TIGR02081">
    <property type="entry name" value="metW"/>
    <property type="match status" value="1"/>
</dbReference>
<dbReference type="InterPro" id="IPR010743">
    <property type="entry name" value="Methionine_synth_MetW"/>
</dbReference>
<evidence type="ECO:0000313" key="2">
    <source>
        <dbReference type="Proteomes" id="UP000001625"/>
    </source>
</evidence>
<dbReference type="STRING" id="580332.Slit_0035"/>
<dbReference type="EMBL" id="CP001965">
    <property type="protein sequence ID" value="ADE10277.1"/>
    <property type="molecule type" value="Genomic_DNA"/>
</dbReference>
<sequence>MSNSIIQSRPDFAAIAAWIPQGSSVLDLGCGDGSLLRYLRETKQVRGYGVEISDANIAACIANDVNVIQSDLESGIADFEDGSFDFVILSQTLQATRHTEALMNQIVRVGREGIVSFPNFGYWKNRLQVLTGNMPVSDELPYQWYDTPNVHLCTLDDFEILCAHQQIRILGRHVMVNGNDVHVLPNLLGSTAVYRFRRDA</sequence>
<accession>D5CTH1</accession>
<organism evidence="1 2">
    <name type="scientific">Sideroxydans lithotrophicus (strain ES-1)</name>
    <dbReference type="NCBI Taxonomy" id="580332"/>
    <lineage>
        <taxon>Bacteria</taxon>
        <taxon>Pseudomonadati</taxon>
        <taxon>Pseudomonadota</taxon>
        <taxon>Betaproteobacteria</taxon>
        <taxon>Nitrosomonadales</taxon>
        <taxon>Gallionellaceae</taxon>
        <taxon>Sideroxydans</taxon>
    </lineage>
</organism>
<reference evidence="1 2" key="1">
    <citation type="submission" date="2010-03" db="EMBL/GenBank/DDBJ databases">
        <title>Complete sequence of Sideroxydans lithotrophicus ES-1.</title>
        <authorList>
            <consortium name="US DOE Joint Genome Institute"/>
            <person name="Lucas S."/>
            <person name="Copeland A."/>
            <person name="Lapidus A."/>
            <person name="Cheng J.-F."/>
            <person name="Bruce D."/>
            <person name="Goodwin L."/>
            <person name="Pitluck S."/>
            <person name="Munk A.C."/>
            <person name="Detter J.C."/>
            <person name="Han C."/>
            <person name="Tapia R."/>
            <person name="Larimer F."/>
            <person name="Land M."/>
            <person name="Hauser L."/>
            <person name="Kyrpides N."/>
            <person name="Ivanova N."/>
            <person name="Emerson D."/>
            <person name="Woyke T."/>
        </authorList>
    </citation>
    <scope>NUCLEOTIDE SEQUENCE [LARGE SCALE GENOMIC DNA]</scope>
    <source>
        <strain evidence="1 2">ES-1</strain>
    </source>
</reference>
<protein>
    <submittedName>
        <fullName evidence="1">Methionine biosynthesis protein MetW</fullName>
    </submittedName>
</protein>